<reference evidence="1 2" key="1">
    <citation type="journal article" date="2016" name="Genome Announc.">
        <title>Complete genome sequence of the hyperthermophilic and piezophilic archaeon Thermococcus barophilus Ch5, capable of growth at the expense of hydrogenogenesis from carbon monoxide and formate.</title>
        <authorList>
            <person name="Oger P."/>
            <person name="Sokolova T.G."/>
            <person name="Kozhevnikova D.A."/>
            <person name="Taranov E.A."/>
            <person name="Vannier P."/>
            <person name="Lee H.S."/>
            <person name="Kwon K.K."/>
            <person name="Kang S.G."/>
            <person name="Lee J.H."/>
            <person name="Bonch-Osmolovskaya E.A."/>
            <person name="Lebedinsky A.V."/>
        </authorList>
    </citation>
    <scope>NUCLEOTIDE SEQUENCE [LARGE SCALE GENOMIC DNA]</scope>
    <source>
        <strain evidence="2">Ch5</strain>
    </source>
</reference>
<dbReference type="STRING" id="55802.TBCH5v1_2164"/>
<proteinExistence type="predicted"/>
<dbReference type="RefSeq" id="WP_056934519.1">
    <property type="nucleotide sequence ID" value="NZ_CP013050.1"/>
</dbReference>
<gene>
    <name evidence="1" type="ORF">TBCH5v1_2164</name>
</gene>
<sequence>MKLIPSIAYLRVQRQYFIGYSMPLAGWIGEHLLIRGSFPKPLFLKRALAKLGFSLAGESVDDETYVYFFTKKNLGLTAYFEPESALFVQLYPLNKRLSSGITIRAQHIEFYDQDVVSIEPAQKLPPKIRSIGINALILEDKVPISIPYWGMVHEDWENELKILVMLDEVFGELEEKEYRCPICFSPLRVEGSALKCDTCGFIFTAESDFDKVLSEFSLGVGEEEIIF</sequence>
<protein>
    <submittedName>
        <fullName evidence="1">Uncharacterized protein</fullName>
    </submittedName>
</protein>
<dbReference type="Proteomes" id="UP000066042">
    <property type="component" value="Chromosome"/>
</dbReference>
<dbReference type="GeneID" id="26137387"/>
<evidence type="ECO:0000313" key="2">
    <source>
        <dbReference type="Proteomes" id="UP000066042"/>
    </source>
</evidence>
<name>A0A0S1XEF9_THEBA</name>
<accession>A0A0S1XEF9</accession>
<organism evidence="1 2">
    <name type="scientific">Thermococcus barophilus</name>
    <dbReference type="NCBI Taxonomy" id="55802"/>
    <lineage>
        <taxon>Archaea</taxon>
        <taxon>Methanobacteriati</taxon>
        <taxon>Methanobacteriota</taxon>
        <taxon>Thermococci</taxon>
        <taxon>Thermococcales</taxon>
        <taxon>Thermococcaceae</taxon>
        <taxon>Thermococcus</taxon>
    </lineage>
</organism>
<evidence type="ECO:0000313" key="1">
    <source>
        <dbReference type="EMBL" id="ALM76064.1"/>
    </source>
</evidence>
<dbReference type="PATRIC" id="fig|55802.8.peg.2144"/>
<dbReference type="AlphaFoldDB" id="A0A0S1XEF9"/>
<dbReference type="EMBL" id="CP013050">
    <property type="protein sequence ID" value="ALM76064.1"/>
    <property type="molecule type" value="Genomic_DNA"/>
</dbReference>